<dbReference type="GO" id="GO:0016668">
    <property type="term" value="F:oxidoreductase activity, acting on a sulfur group of donors, NAD(P) as acceptor"/>
    <property type="evidence" value="ECO:0007669"/>
    <property type="project" value="UniProtKB-UniRule"/>
</dbReference>
<feature type="binding site" evidence="17">
    <location>
        <position position="129"/>
    </location>
    <ligand>
        <name>FAD</name>
        <dbReference type="ChEBI" id="CHEBI:57692"/>
    </ligand>
</feature>
<dbReference type="InterPro" id="IPR036163">
    <property type="entry name" value="HMA_dom_sf"/>
</dbReference>
<keyword evidence="7 16" id="KW-0479">Metal-binding</keyword>
<evidence type="ECO:0000256" key="3">
    <source>
        <dbReference type="ARBA" id="ARBA00012661"/>
    </source>
</evidence>
<dbReference type="PROSITE" id="PS50846">
    <property type="entry name" value="HMA_2"/>
    <property type="match status" value="1"/>
</dbReference>
<dbReference type="Gene3D" id="3.30.390.30">
    <property type="match status" value="1"/>
</dbReference>
<sequence length="544" mass="57591">MQTLDFHVTGMTCHRCATSLEAILVKVPGVRNATVSYAKRRASVGTSAGMAADTVIQAIRAKGYDAHFDNKVTQPGAKGGQALKVLIIGSGSASFAAALKAIEEGATVTIIEAGVVGGTCVNVGCVPSKILIRAAQLAHQQSQHPFFAIERYVPTINRAALLAQQQSRVEELRYAKYEAILESSPKMTLVRGRARFIDAHTIEVTSDTGTPQRFGADRILIATGRSPVIPSTPGLADTPYWTSTTALLADQAPKHLLVCGASVVALELAQAFLRLGSKVTLIARSTLLSKEDSAIGSGLQKALEAEGMRILSHIQINNVHYDGNLFHLETAAGIISGDRLLIATGRDANTRGLGLKAAGVATDASGAVIIDQYMRTSVTHIFAAGDCTNQPQYVYVAAAAGTRAARNMMGGNIALDLTAMPAVVFTDPQVATVGLTEADAVAEGFEVDSRLLTLENVPRALANFDTTGFIKLVIDKNTGRLIGAQILSAEASEMIQTAVLAIRNRMTVQELGDQMFPYMTMVEGLKLCAQTFFKDVTQLSCCAG</sequence>
<protein>
    <recommendedName>
        <fullName evidence="4 16">Mercuric reductase</fullName>
        <ecNumber evidence="3 16">1.16.1.1</ecNumber>
    </recommendedName>
    <alternativeName>
        <fullName evidence="14 16">Hg(II) reductase</fullName>
    </alternativeName>
</protein>
<reference evidence="21 22" key="1">
    <citation type="submission" date="2020-08" db="EMBL/GenBank/DDBJ databases">
        <title>Genomic Encyclopedia of Type Strains, Phase IV (KMG-IV): sequencing the most valuable type-strain genomes for metagenomic binning, comparative biology and taxonomic classification.</title>
        <authorList>
            <person name="Goeker M."/>
        </authorList>
    </citation>
    <scope>NUCLEOTIDE SEQUENCE [LARGE SCALE GENOMIC DNA]</scope>
    <source>
        <strain evidence="21 22">DSM 23240</strain>
    </source>
</reference>
<dbReference type="SUPFAM" id="SSF51905">
    <property type="entry name" value="FAD/NAD(P)-binding domain"/>
    <property type="match status" value="1"/>
</dbReference>
<dbReference type="GO" id="GO:0045340">
    <property type="term" value="F:mercury ion binding"/>
    <property type="evidence" value="ECO:0007669"/>
    <property type="project" value="InterPro"/>
</dbReference>
<evidence type="ECO:0000256" key="12">
    <source>
        <dbReference type="ARBA" id="ARBA00023157"/>
    </source>
</evidence>
<evidence type="ECO:0000256" key="11">
    <source>
        <dbReference type="ARBA" id="ARBA00023002"/>
    </source>
</evidence>
<dbReference type="GO" id="GO:0003955">
    <property type="term" value="F:NAD(P)H dehydrogenase (quinone) activity"/>
    <property type="evidence" value="ECO:0007669"/>
    <property type="project" value="TreeGrafter"/>
</dbReference>
<evidence type="ECO:0000256" key="9">
    <source>
        <dbReference type="ARBA" id="ARBA00022857"/>
    </source>
</evidence>
<keyword evidence="9 16" id="KW-0521">NADP</keyword>
<keyword evidence="22" id="KW-1185">Reference proteome</keyword>
<dbReference type="PIRSF" id="PIRSF000350">
    <property type="entry name" value="Mercury_reductase_MerA"/>
    <property type="match status" value="1"/>
</dbReference>
<dbReference type="InterPro" id="IPR016156">
    <property type="entry name" value="FAD/NAD-linked_Rdtase_dimer_sf"/>
</dbReference>
<keyword evidence="11 16" id="KW-0560">Oxidoreductase</keyword>
<dbReference type="Gene3D" id="3.50.50.60">
    <property type="entry name" value="FAD/NAD(P)-binding domain"/>
    <property type="match status" value="2"/>
</dbReference>
<feature type="disulfide bond" description="Redox-active" evidence="18">
    <location>
        <begin position="120"/>
        <end position="125"/>
    </location>
</feature>
<dbReference type="InterPro" id="IPR023753">
    <property type="entry name" value="FAD/NAD-binding_dom"/>
</dbReference>
<evidence type="ECO:0000256" key="19">
    <source>
        <dbReference type="RuleBase" id="RU361223"/>
    </source>
</evidence>
<dbReference type="InterPro" id="IPR006121">
    <property type="entry name" value="HMA_dom"/>
</dbReference>
<dbReference type="InterPro" id="IPR004099">
    <property type="entry name" value="Pyr_nucl-diS_OxRdtase_dimer"/>
</dbReference>
<dbReference type="EC" id="1.16.1.1" evidence="3 16"/>
<keyword evidence="6 16" id="KW-0285">Flavoprotein</keyword>
<feature type="binding site" evidence="17">
    <location>
        <position position="386"/>
    </location>
    <ligand>
        <name>FAD</name>
        <dbReference type="ChEBI" id="CHEBI:57692"/>
    </ligand>
</feature>
<evidence type="ECO:0000256" key="16">
    <source>
        <dbReference type="PIRNR" id="PIRNR000350"/>
    </source>
</evidence>
<dbReference type="InterPro" id="IPR021179">
    <property type="entry name" value="Mercury_reductase_MerA"/>
</dbReference>
<dbReference type="InterPro" id="IPR012999">
    <property type="entry name" value="Pyr_OxRdtase_I_AS"/>
</dbReference>
<dbReference type="EMBL" id="JACHHQ010000001">
    <property type="protein sequence ID" value="MBB5198940.1"/>
    <property type="molecule type" value="Genomic_DNA"/>
</dbReference>
<dbReference type="GO" id="GO:0050661">
    <property type="term" value="F:NADP binding"/>
    <property type="evidence" value="ECO:0007669"/>
    <property type="project" value="InterPro"/>
</dbReference>
<evidence type="ECO:0000256" key="15">
    <source>
        <dbReference type="ARBA" id="ARBA00048984"/>
    </source>
</evidence>
<evidence type="ECO:0000256" key="2">
    <source>
        <dbReference type="ARBA" id="ARBA00011738"/>
    </source>
</evidence>
<dbReference type="SUPFAM" id="SSF55424">
    <property type="entry name" value="FAD/NAD-linked reductases, dimerisation (C-terminal) domain"/>
    <property type="match status" value="1"/>
</dbReference>
<dbReference type="AlphaFoldDB" id="A0A840RQR2"/>
<dbReference type="NCBIfam" id="NF010311">
    <property type="entry name" value="PRK13748.1"/>
    <property type="match status" value="1"/>
</dbReference>
<evidence type="ECO:0000256" key="17">
    <source>
        <dbReference type="PIRSR" id="PIRSR000350-3"/>
    </source>
</evidence>
<dbReference type="InterPro" id="IPR001100">
    <property type="entry name" value="Pyr_nuc-diS_OxRdtase"/>
</dbReference>
<keyword evidence="13" id="KW-0676">Redox-active center</keyword>
<feature type="binding site" evidence="17">
    <location>
        <begin position="260"/>
        <end position="267"/>
    </location>
    <ligand>
        <name>NAD(+)</name>
        <dbReference type="ChEBI" id="CHEBI:57540"/>
    </ligand>
</feature>
<dbReference type="PRINTS" id="PR00945">
    <property type="entry name" value="HGRDTASE"/>
</dbReference>
<dbReference type="Pfam" id="PF02852">
    <property type="entry name" value="Pyr_redox_dim"/>
    <property type="match status" value="1"/>
</dbReference>
<keyword evidence="5 16" id="KW-0475">Mercuric resistance</keyword>
<evidence type="ECO:0000256" key="14">
    <source>
        <dbReference type="ARBA" id="ARBA00031725"/>
    </source>
</evidence>
<keyword evidence="8 16" id="KW-0274">FAD</keyword>
<dbReference type="PANTHER" id="PTHR43014">
    <property type="entry name" value="MERCURIC REDUCTASE"/>
    <property type="match status" value="1"/>
</dbReference>
<feature type="domain" description="HMA" evidence="20">
    <location>
        <begin position="2"/>
        <end position="67"/>
    </location>
</feature>
<comment type="catalytic activity">
    <reaction evidence="15 16 19">
        <text>Hg + NADP(+) + H(+) = Hg(2+) + NADPH</text>
        <dbReference type="Rhea" id="RHEA:23856"/>
        <dbReference type="ChEBI" id="CHEBI:15378"/>
        <dbReference type="ChEBI" id="CHEBI:16170"/>
        <dbReference type="ChEBI" id="CHEBI:16793"/>
        <dbReference type="ChEBI" id="CHEBI:57783"/>
        <dbReference type="ChEBI" id="CHEBI:58349"/>
        <dbReference type="EC" id="1.16.1.1"/>
    </reaction>
</comment>
<dbReference type="PROSITE" id="PS00076">
    <property type="entry name" value="PYRIDINE_REDOX_1"/>
    <property type="match status" value="1"/>
</dbReference>
<dbReference type="Pfam" id="PF07992">
    <property type="entry name" value="Pyr_redox_2"/>
    <property type="match status" value="1"/>
</dbReference>
<dbReference type="Gene3D" id="3.30.70.100">
    <property type="match status" value="1"/>
</dbReference>
<dbReference type="CDD" id="cd00371">
    <property type="entry name" value="HMA"/>
    <property type="match status" value="1"/>
</dbReference>
<evidence type="ECO:0000313" key="22">
    <source>
        <dbReference type="Proteomes" id="UP000571084"/>
    </source>
</evidence>
<name>A0A840RQR2_9BURK</name>
<dbReference type="FunFam" id="3.30.390.30:FF:000001">
    <property type="entry name" value="Dihydrolipoyl dehydrogenase"/>
    <property type="match status" value="1"/>
</dbReference>
<evidence type="ECO:0000256" key="7">
    <source>
        <dbReference type="ARBA" id="ARBA00022723"/>
    </source>
</evidence>
<comment type="caution">
    <text evidence="21">The sequence shown here is derived from an EMBL/GenBank/DDBJ whole genome shotgun (WGS) entry which is preliminary data.</text>
</comment>
<evidence type="ECO:0000256" key="6">
    <source>
        <dbReference type="ARBA" id="ARBA00022630"/>
    </source>
</evidence>
<dbReference type="Pfam" id="PF00403">
    <property type="entry name" value="HMA"/>
    <property type="match status" value="1"/>
</dbReference>
<dbReference type="GO" id="GO:0016152">
    <property type="term" value="F:mercury (II) reductase (NADP+) activity"/>
    <property type="evidence" value="ECO:0007669"/>
    <property type="project" value="UniProtKB-UniRule"/>
</dbReference>
<organism evidence="21 22">
    <name type="scientific">Glaciimonas immobilis</name>
    <dbReference type="NCBI Taxonomy" id="728004"/>
    <lineage>
        <taxon>Bacteria</taxon>
        <taxon>Pseudomonadati</taxon>
        <taxon>Pseudomonadota</taxon>
        <taxon>Betaproteobacteria</taxon>
        <taxon>Burkholderiales</taxon>
        <taxon>Oxalobacteraceae</taxon>
        <taxon>Glaciimonas</taxon>
    </lineage>
</organism>
<comment type="similarity">
    <text evidence="1 16 19">Belongs to the class-I pyridine nucleotide-disulfide oxidoreductase family.</text>
</comment>
<dbReference type="NCBIfam" id="TIGR02053">
    <property type="entry name" value="MerA"/>
    <property type="match status" value="1"/>
</dbReference>
<keyword evidence="12" id="KW-1015">Disulfide bond</keyword>
<comment type="function">
    <text evidence="16">Resistance to Hg(2+) in bacteria appears to be governed by a specialized system which includes mercuric reductase. MerA protein is responsible for volatilizing mercury as Hg(0).</text>
</comment>
<dbReference type="PANTHER" id="PTHR43014:SF2">
    <property type="entry name" value="MERCURIC REDUCTASE"/>
    <property type="match status" value="1"/>
</dbReference>
<keyword evidence="17" id="KW-0547">Nucleotide-binding</keyword>
<evidence type="ECO:0000313" key="21">
    <source>
        <dbReference type="EMBL" id="MBB5198940.1"/>
    </source>
</evidence>
<proteinExistence type="inferred from homology"/>
<feature type="binding site" evidence="17">
    <location>
        <position position="345"/>
    </location>
    <ligand>
        <name>NAD(+)</name>
        <dbReference type="ChEBI" id="CHEBI:57540"/>
    </ligand>
</feature>
<evidence type="ECO:0000256" key="10">
    <source>
        <dbReference type="ARBA" id="ARBA00022914"/>
    </source>
</evidence>
<gene>
    <name evidence="19" type="primary">merA</name>
    <name evidence="21" type="ORF">HNR39_000750</name>
</gene>
<comment type="subunit">
    <text evidence="2 16 19">Homodimer.</text>
</comment>
<dbReference type="GO" id="GO:0050660">
    <property type="term" value="F:flavin adenine dinucleotide binding"/>
    <property type="evidence" value="ECO:0007669"/>
    <property type="project" value="UniProtKB-UniRule"/>
</dbReference>
<evidence type="ECO:0000256" key="13">
    <source>
        <dbReference type="ARBA" id="ARBA00023284"/>
    </source>
</evidence>
<evidence type="ECO:0000256" key="8">
    <source>
        <dbReference type="ARBA" id="ARBA00022827"/>
    </source>
</evidence>
<keyword evidence="17" id="KW-0520">NAD</keyword>
<dbReference type="SUPFAM" id="SSF55008">
    <property type="entry name" value="HMA, heavy metal-associated domain"/>
    <property type="match status" value="1"/>
</dbReference>
<dbReference type="InterPro" id="IPR036188">
    <property type="entry name" value="FAD/NAD-bd_sf"/>
</dbReference>
<evidence type="ECO:0000256" key="5">
    <source>
        <dbReference type="ARBA" id="ARBA00022466"/>
    </source>
</evidence>
<evidence type="ECO:0000256" key="1">
    <source>
        <dbReference type="ARBA" id="ARBA00007532"/>
    </source>
</evidence>
<evidence type="ECO:0000256" key="4">
    <source>
        <dbReference type="ARBA" id="ARBA00014791"/>
    </source>
</evidence>
<evidence type="ECO:0000256" key="18">
    <source>
        <dbReference type="PIRSR" id="PIRSR000350-4"/>
    </source>
</evidence>
<evidence type="ECO:0000259" key="20">
    <source>
        <dbReference type="PROSITE" id="PS50846"/>
    </source>
</evidence>
<keyword evidence="10 16" id="KW-0476">Mercury</keyword>
<accession>A0A840RQR2</accession>
<dbReference type="Proteomes" id="UP000571084">
    <property type="component" value="Unassembled WGS sequence"/>
</dbReference>
<dbReference type="GO" id="GO:0050787">
    <property type="term" value="P:detoxification of mercury ion"/>
    <property type="evidence" value="ECO:0007669"/>
    <property type="project" value="InterPro"/>
</dbReference>
<dbReference type="RefSeq" id="WP_168053234.1">
    <property type="nucleotide sequence ID" value="NZ_JAAOZT010000002.1"/>
</dbReference>
<comment type="cofactor">
    <cofactor evidence="16 17 19">
        <name>FAD</name>
        <dbReference type="ChEBI" id="CHEBI:57692"/>
    </cofactor>
    <text evidence="16 17 19">Binds 1 FAD per subunit.</text>
</comment>